<gene>
    <name evidence="2" type="ORF">LSCM4_08238</name>
</gene>
<feature type="compositionally biased region" description="Basic and acidic residues" evidence="1">
    <location>
        <begin position="123"/>
        <end position="143"/>
    </location>
</feature>
<dbReference type="Proteomes" id="UP000674143">
    <property type="component" value="Unassembled WGS sequence"/>
</dbReference>
<evidence type="ECO:0000313" key="2">
    <source>
        <dbReference type="EMBL" id="KAG5488014.1"/>
    </source>
</evidence>
<feature type="compositionally biased region" description="Gly residues" evidence="1">
    <location>
        <begin position="551"/>
        <end position="560"/>
    </location>
</feature>
<feature type="region of interest" description="Disordered" evidence="1">
    <location>
        <begin position="1664"/>
        <end position="1684"/>
    </location>
</feature>
<feature type="compositionally biased region" description="Polar residues" evidence="1">
    <location>
        <begin position="1329"/>
        <end position="1342"/>
    </location>
</feature>
<feature type="compositionally biased region" description="Low complexity" evidence="1">
    <location>
        <begin position="529"/>
        <end position="542"/>
    </location>
</feature>
<feature type="region of interest" description="Disordered" evidence="1">
    <location>
        <begin position="378"/>
        <end position="425"/>
    </location>
</feature>
<feature type="region of interest" description="Disordered" evidence="1">
    <location>
        <begin position="471"/>
        <end position="501"/>
    </location>
</feature>
<feature type="region of interest" description="Disordered" evidence="1">
    <location>
        <begin position="56"/>
        <end position="80"/>
    </location>
</feature>
<feature type="compositionally biased region" description="Low complexity" evidence="1">
    <location>
        <begin position="16"/>
        <end position="28"/>
    </location>
</feature>
<feature type="compositionally biased region" description="Polar residues" evidence="1">
    <location>
        <begin position="380"/>
        <end position="390"/>
    </location>
</feature>
<feature type="region of interest" description="Disordered" evidence="1">
    <location>
        <begin position="1319"/>
        <end position="1396"/>
    </location>
</feature>
<feature type="region of interest" description="Disordered" evidence="1">
    <location>
        <begin position="1702"/>
        <end position="1734"/>
    </location>
</feature>
<name>A0A836KUV1_9TRYP</name>
<dbReference type="KEGG" id="loi:92364042"/>
<keyword evidence="3" id="KW-1185">Reference proteome</keyword>
<dbReference type="EMBL" id="JAFHLR010000003">
    <property type="protein sequence ID" value="KAG5488014.1"/>
    <property type="molecule type" value="Genomic_DNA"/>
</dbReference>
<organism evidence="2 3">
    <name type="scientific">Leishmania orientalis</name>
    <dbReference type="NCBI Taxonomy" id="2249476"/>
    <lineage>
        <taxon>Eukaryota</taxon>
        <taxon>Discoba</taxon>
        <taxon>Euglenozoa</taxon>
        <taxon>Kinetoplastea</taxon>
        <taxon>Metakinetoplastina</taxon>
        <taxon>Trypanosomatida</taxon>
        <taxon>Trypanosomatidae</taxon>
        <taxon>Leishmaniinae</taxon>
        <taxon>Leishmania</taxon>
    </lineage>
</organism>
<reference evidence="3" key="1">
    <citation type="journal article" date="2021" name="Microbiol. Resour. Announc.">
        <title>LGAAP: Leishmaniinae Genome Assembly and Annotation Pipeline.</title>
        <authorList>
            <person name="Almutairi H."/>
            <person name="Urbaniak M.D."/>
            <person name="Bates M.D."/>
            <person name="Jariyapan N."/>
            <person name="Kwakye-Nuako G."/>
            <person name="Thomaz-Soccol V."/>
            <person name="Al-Salem W.S."/>
            <person name="Dillon R.J."/>
            <person name="Bates P.A."/>
            <person name="Gatherer D."/>
        </authorList>
    </citation>
    <scope>NUCLEOTIDE SEQUENCE [LARGE SCALE GENOMIC DNA]</scope>
</reference>
<comment type="caution">
    <text evidence="2">The sequence shown here is derived from an EMBL/GenBank/DDBJ whole genome shotgun (WGS) entry which is preliminary data.</text>
</comment>
<feature type="compositionally biased region" description="Low complexity" evidence="1">
    <location>
        <begin position="1351"/>
        <end position="1363"/>
    </location>
</feature>
<dbReference type="GeneID" id="92364042"/>
<dbReference type="RefSeq" id="XP_067066141.1">
    <property type="nucleotide sequence ID" value="XM_067210108.1"/>
</dbReference>
<accession>A0A836KUV1</accession>
<feature type="region of interest" description="Disordered" evidence="1">
    <location>
        <begin position="1"/>
        <end position="35"/>
    </location>
</feature>
<feature type="region of interest" description="Disordered" evidence="1">
    <location>
        <begin position="118"/>
        <end position="146"/>
    </location>
</feature>
<proteinExistence type="predicted"/>
<feature type="region of interest" description="Disordered" evidence="1">
    <location>
        <begin position="328"/>
        <end position="353"/>
    </location>
</feature>
<protein>
    <submittedName>
        <fullName evidence="2">Uncharacterized protein</fullName>
    </submittedName>
</protein>
<feature type="compositionally biased region" description="Basic and acidic residues" evidence="1">
    <location>
        <begin position="56"/>
        <end position="67"/>
    </location>
</feature>
<reference evidence="3" key="2">
    <citation type="journal article" date="2021" name="Sci. Data">
        <title>Chromosome-scale genome sequencing, assembly and annotation of six genomes from subfamily Leishmaniinae.</title>
        <authorList>
            <person name="Almutairi H."/>
            <person name="Urbaniak M.D."/>
            <person name="Bates M.D."/>
            <person name="Jariyapan N."/>
            <person name="Kwakye-Nuako G."/>
            <person name="Thomaz Soccol V."/>
            <person name="Al-Salem W.S."/>
            <person name="Dillon R.J."/>
            <person name="Bates P.A."/>
            <person name="Gatherer D."/>
        </authorList>
    </citation>
    <scope>NUCLEOTIDE SEQUENCE [LARGE SCALE GENOMIC DNA]</scope>
</reference>
<feature type="compositionally biased region" description="Low complexity" evidence="1">
    <location>
        <begin position="1702"/>
        <end position="1714"/>
    </location>
</feature>
<feature type="compositionally biased region" description="Acidic residues" evidence="1">
    <location>
        <begin position="1669"/>
        <end position="1684"/>
    </location>
</feature>
<feature type="region of interest" description="Disordered" evidence="1">
    <location>
        <begin position="514"/>
        <end position="564"/>
    </location>
</feature>
<sequence>MPKLHAISQGPWHLMRQQQQQQPRQTQQMKHILPSVGEAPTQSLQLMATAVERARVGNAHEDERSAESAENNPGMFAVPNARSLLPHSHSEESNVHSAGRVMSRRGRAAPLQSLEALTTSEVAIDRDDAGDGRHLQREGRPRVPSEATARALEELFNEKQSAEEQRVQWGVAPQRVARSSSSTSPLSTHERTIMAEEEDLFSNTVTRSYTSIATSGQGCRWAAHASSRATMHQRTVHKTLPTPREADIAVRAEPRTSYEPLRVWLPRCVEALCAPACVGHPHNARGTAPLRPQSSAFLFESGDSRAYGTQNDYADDNDGSLQVALWRRTPRSTPPRASVAAGGADGSPTSLLSSPRWCVTAYESLSLSLPSTAWRINDNGEGSSLQQAPDGTTAFPHRDSSVDSSGQRRSGAREEEEDVAADVEDDGEAAAVSGCHDHRLPTAIATPHGSATPASALTRVYWGPAPPLRAAAPDMHHRGGVTEHGASGNKHDAGGNGAAFEGSRGYRRIIRRSVQSDTRAPGQRAQHFSVSPSDVSSAVASALPGQNQRGGPRGYDGGGSRASRGSTISAGMACDGPLCELPSSPSSVTCQGRRAVTGTDACAPMRPRELQITLPWLLHTSALPPVAAAALVRCLKTHIQAHLPPAAAAQRKQNGTRRTQRSEACTYRLASAHSQATISPQDDAPPPSWVAVFAYTEAMHMYATNHASSLVHAEEDPRGCVASRGCPAGPRHVQGGLASAAQLDRIPWPAWVPDAQTSVRLLAALTSGAFMLIEMIARALDEAAAAGSCVASVPADRCATEGGGTAARYGSRAMRHPEGHLHIGIGALRTAAPCPRDAATVLQQLHVFCEAVFGDAANKRLCRHVRDRLPMHVRDLSELVYRPWCGKSRGAEDSDLTAAATTVADLGVWRARCPSMLDVVHHLARAWMAECVAGLADRLHLFLITHNPGVALDLICTRANVSDNAVPSDDLCTCSSPLKSVCDETRDASARAQQHSRAPSRERHHCLRHGCPVETGAVRGAAAAAAQVLLPPHASIYRGIAEFVHGPLQRWERWWLASSTPATDSLPTTAIAHAAAMQWSTHVNYATVHSLQWVLRHPRPVHAVEDGVRQPASTQTAFTDMLALLELLTLMPPLLDTTALLMCEAEAVLRGACARVMGNASDGGNGIALTPGDAGSHSAVKAGTAAAPSCAAMQGFHAYYRVFLGLVCYGAMQLSDAEAMALLSQPQPAGMAGSTVASHHRDAAPPLPEWRSAQATVDGLWTRHILPLVVGYVSGSGTGTALAAPMDALTAADQCIVYALMLLQLLRLEARSARRGSRGCAQAPAFPTGAQQDVPSSGVSSSGHRRKRARSAALGGSAPPSAHAGEHPSTARSPAAGSVSSSALTTDTGTTTTTATTGRCVNCGVAIISELERVGAAVAEVRYSAAAALGHAPRPDHRDAKRAARDAAAGLLDDLMGALDEEQPAPRLHRIPPLELLAHEVAGGGEAAAPQRTPCSALPPDWQDVCRHLIRRWLQPQSRAALQGAGHARGCSSRETMTKMHCHDRGCRASALEEETTAHQEETDSCASIKVRRFSEGLPQRLQWLAFYEEGNGYTLHRRDIRRVGALLAGLARRVAAVREEERGAHAESTRSDRAGRCYDYLYGVLPPGLRARDAGLITIANASTTSSDDGEDGDTYEAGGDAETDDDLCDVNILRCSASTITSSGSESCSRSTLGTMSKTPGSPSSSSPAASV</sequence>
<evidence type="ECO:0000313" key="3">
    <source>
        <dbReference type="Proteomes" id="UP000674143"/>
    </source>
</evidence>
<feature type="compositionally biased region" description="Acidic residues" evidence="1">
    <location>
        <begin position="414"/>
        <end position="425"/>
    </location>
</feature>
<feature type="region of interest" description="Disordered" evidence="1">
    <location>
        <begin position="88"/>
        <end position="107"/>
    </location>
</feature>
<feature type="compositionally biased region" description="Low complexity" evidence="1">
    <location>
        <begin position="1724"/>
        <end position="1734"/>
    </location>
</feature>
<feature type="compositionally biased region" description="Low complexity" evidence="1">
    <location>
        <begin position="1385"/>
        <end position="1396"/>
    </location>
</feature>
<evidence type="ECO:0000256" key="1">
    <source>
        <dbReference type="SAM" id="MobiDB-lite"/>
    </source>
</evidence>